<keyword evidence="12" id="KW-0732">Signal</keyword>
<protein>
    <submittedName>
        <fullName evidence="13">Uncharacterized protein</fullName>
    </submittedName>
</protein>
<evidence type="ECO:0000256" key="6">
    <source>
        <dbReference type="ARBA" id="ARBA00022968"/>
    </source>
</evidence>
<dbReference type="CDD" id="cd23966">
    <property type="entry name" value="GT29_ST3GAL1_2"/>
    <property type="match status" value="2"/>
</dbReference>
<sequence length="578" mass="66777">MNISNRLTPRYFTLILSFMTLFLLFTHTPTDITTDSFDDSIFEASCSCKTCIMDFMDDDWFVYRYDPTITPLLNRKNSALRRDTYKWWRGLQPSSLRVNYTEVVDQMFSLFPDKDHYADTSPDRCRTCAVVGNSANLLGSHYGSLIDFHDVVIRINKGPTKGYERDVGSKTTHRILYPESAVDLDNNTHLVLFPFKIRDMQWLISTFTTGHITRTYTRVKSSIKADENKVMILHPAFIKYVYEKWLLRHGRYPSTGFITIIFALHICDQLENCRCNNSPGLSGQQESTRAKMPLLMHYSGFYNMAVICVITLSMLLVFQTTVDEVSEGMCACKHCVRQQTHSIWFNELYDRSIPPLLTRENYVLSEDIYKYWKGLQKNRNEDNYTAVVEKLFSLFPDKSQYLDASPKRCRTCAVIGNSGNLKGSSYGGLIDLHNFVIRINMGPTKGYEKDVGTKTTHRFIYPESATDVDNSTHLVLTPFKVLDMEWLISAFTTKNITSTYKKIRQSVKANRDKVMILHPAFIKYVHEIWLLKRGKYPSTGFLGIIFALHVCDKVSTFGFGADQYGNWYHYFEKTSNKL</sequence>
<evidence type="ECO:0000256" key="11">
    <source>
        <dbReference type="ARBA" id="ARBA00023180"/>
    </source>
</evidence>
<evidence type="ECO:0000256" key="4">
    <source>
        <dbReference type="ARBA" id="ARBA00022679"/>
    </source>
</evidence>
<dbReference type="Pfam" id="PF00777">
    <property type="entry name" value="Glyco_transf_29"/>
    <property type="match status" value="2"/>
</dbReference>
<keyword evidence="3" id="KW-0328">Glycosyltransferase</keyword>
<reference evidence="13 14" key="1">
    <citation type="submission" date="2023-09" db="EMBL/GenBank/DDBJ databases">
        <authorList>
            <person name="Wang M."/>
        </authorList>
    </citation>
    <scope>NUCLEOTIDE SEQUENCE [LARGE SCALE GENOMIC DNA]</scope>
    <source>
        <strain evidence="13">GT-2023</strain>
        <tissue evidence="13">Liver</tissue>
    </source>
</reference>
<feature type="chain" id="PRO_5047325659" evidence="12">
    <location>
        <begin position="35"/>
        <end position="578"/>
    </location>
</feature>
<keyword evidence="5" id="KW-0812">Transmembrane</keyword>
<dbReference type="InterPro" id="IPR038578">
    <property type="entry name" value="GT29-like_sf"/>
</dbReference>
<keyword evidence="8" id="KW-0333">Golgi apparatus</keyword>
<keyword evidence="11" id="KW-0325">Glycoprotein</keyword>
<accession>A0ABR3LQD6</accession>
<gene>
    <name evidence="13" type="ORF">QQF64_013168</name>
</gene>
<dbReference type="PANTHER" id="PTHR46032">
    <property type="entry name" value="ALPHA-2,3-SIALYLTRANSFERASE ST3GAL I ISOFORM X1"/>
    <property type="match status" value="1"/>
</dbReference>
<dbReference type="PANTHER" id="PTHR46032:SF6">
    <property type="entry name" value="CMP-N-ACETYLNEURAMINATE-BETA-GALACTOSAMIDE-ALPHA-2,3-SIALYLTRANSFERASE 1"/>
    <property type="match status" value="1"/>
</dbReference>
<keyword evidence="6" id="KW-0735">Signal-anchor</keyword>
<evidence type="ECO:0000256" key="10">
    <source>
        <dbReference type="ARBA" id="ARBA00023157"/>
    </source>
</evidence>
<comment type="similarity">
    <text evidence="2">Belongs to the glycosyltransferase 29 family.</text>
</comment>
<evidence type="ECO:0000256" key="9">
    <source>
        <dbReference type="ARBA" id="ARBA00023136"/>
    </source>
</evidence>
<evidence type="ECO:0000256" key="2">
    <source>
        <dbReference type="ARBA" id="ARBA00006003"/>
    </source>
</evidence>
<name>A0ABR3LQD6_9TELE</name>
<evidence type="ECO:0000256" key="12">
    <source>
        <dbReference type="SAM" id="SignalP"/>
    </source>
</evidence>
<keyword evidence="4" id="KW-0808">Transferase</keyword>
<evidence type="ECO:0000313" key="13">
    <source>
        <dbReference type="EMBL" id="KAL1255107.1"/>
    </source>
</evidence>
<feature type="signal peptide" evidence="12">
    <location>
        <begin position="1"/>
        <end position="34"/>
    </location>
</feature>
<keyword evidence="9" id="KW-0472">Membrane</keyword>
<keyword evidence="10" id="KW-1015">Disulfide bond</keyword>
<keyword evidence="7" id="KW-1133">Transmembrane helix</keyword>
<dbReference type="InterPro" id="IPR001675">
    <property type="entry name" value="Glyco_trans_29"/>
</dbReference>
<evidence type="ECO:0000256" key="3">
    <source>
        <dbReference type="ARBA" id="ARBA00022676"/>
    </source>
</evidence>
<dbReference type="InterPro" id="IPR051757">
    <property type="entry name" value="Beta-gal_alpha2-3_sialyltrans"/>
</dbReference>
<comment type="caution">
    <text evidence="13">The sequence shown here is derived from an EMBL/GenBank/DDBJ whole genome shotgun (WGS) entry which is preliminary data.</text>
</comment>
<dbReference type="Proteomes" id="UP001558613">
    <property type="component" value="Unassembled WGS sequence"/>
</dbReference>
<organism evidence="13 14">
    <name type="scientific">Cirrhinus molitorella</name>
    <name type="common">mud carp</name>
    <dbReference type="NCBI Taxonomy" id="172907"/>
    <lineage>
        <taxon>Eukaryota</taxon>
        <taxon>Metazoa</taxon>
        <taxon>Chordata</taxon>
        <taxon>Craniata</taxon>
        <taxon>Vertebrata</taxon>
        <taxon>Euteleostomi</taxon>
        <taxon>Actinopterygii</taxon>
        <taxon>Neopterygii</taxon>
        <taxon>Teleostei</taxon>
        <taxon>Ostariophysi</taxon>
        <taxon>Cypriniformes</taxon>
        <taxon>Cyprinidae</taxon>
        <taxon>Labeoninae</taxon>
        <taxon>Labeonini</taxon>
        <taxon>Cirrhinus</taxon>
    </lineage>
</organism>
<evidence type="ECO:0000256" key="5">
    <source>
        <dbReference type="ARBA" id="ARBA00022692"/>
    </source>
</evidence>
<evidence type="ECO:0000256" key="8">
    <source>
        <dbReference type="ARBA" id="ARBA00023034"/>
    </source>
</evidence>
<dbReference type="Gene3D" id="3.90.1480.20">
    <property type="entry name" value="Glycosyl transferase family 29"/>
    <property type="match status" value="2"/>
</dbReference>
<proteinExistence type="inferred from homology"/>
<evidence type="ECO:0000313" key="14">
    <source>
        <dbReference type="Proteomes" id="UP001558613"/>
    </source>
</evidence>
<comment type="subcellular location">
    <subcellularLocation>
        <location evidence="1">Golgi apparatus membrane</location>
        <topology evidence="1">Single-pass type II membrane protein</topology>
    </subcellularLocation>
</comment>
<evidence type="ECO:0000256" key="1">
    <source>
        <dbReference type="ARBA" id="ARBA00004323"/>
    </source>
</evidence>
<evidence type="ECO:0000256" key="7">
    <source>
        <dbReference type="ARBA" id="ARBA00022989"/>
    </source>
</evidence>
<dbReference type="EMBL" id="JAYMGO010000019">
    <property type="protein sequence ID" value="KAL1255107.1"/>
    <property type="molecule type" value="Genomic_DNA"/>
</dbReference>
<keyword evidence="14" id="KW-1185">Reference proteome</keyword>